<dbReference type="Pfam" id="PF25087">
    <property type="entry name" value="GMPPB_C"/>
    <property type="match status" value="1"/>
</dbReference>
<feature type="domain" description="Nucleotidyl transferase" evidence="11">
    <location>
        <begin position="6"/>
        <end position="224"/>
    </location>
</feature>
<evidence type="ECO:0000259" key="11">
    <source>
        <dbReference type="Pfam" id="PF00483"/>
    </source>
</evidence>
<dbReference type="Pfam" id="PF00483">
    <property type="entry name" value="NTP_transferase"/>
    <property type="match status" value="1"/>
</dbReference>
<evidence type="ECO:0000313" key="13">
    <source>
        <dbReference type="EMBL" id="PSO08267.1"/>
    </source>
</evidence>
<dbReference type="Proteomes" id="UP000242015">
    <property type="component" value="Unassembled WGS sequence"/>
</dbReference>
<gene>
    <name evidence="13" type="ORF">B9Q04_06425</name>
</gene>
<evidence type="ECO:0000256" key="2">
    <source>
        <dbReference type="ARBA" id="ARBA00005208"/>
    </source>
</evidence>
<dbReference type="GO" id="GO:0019134">
    <property type="term" value="F:glucosamine-1-phosphate N-acetyltransferase activity"/>
    <property type="evidence" value="ECO:0007669"/>
    <property type="project" value="UniProtKB-EC"/>
</dbReference>
<keyword evidence="7" id="KW-0511">Multifunctional enzyme</keyword>
<dbReference type="SUPFAM" id="SSF53448">
    <property type="entry name" value="Nucleotide-diphospho-sugar transferases"/>
    <property type="match status" value="1"/>
</dbReference>
<reference evidence="13 14" key="1">
    <citation type="submission" date="2017-04" db="EMBL/GenBank/DDBJ databases">
        <title>Novel microbial lineages endemic to geothermal iron-oxide mats fill important gaps in the evolutionary history of Archaea.</title>
        <authorList>
            <person name="Jay Z.J."/>
            <person name="Beam J.P."/>
            <person name="Dlakic M."/>
            <person name="Rusch D.B."/>
            <person name="Kozubal M.A."/>
            <person name="Inskeep W.P."/>
        </authorList>
    </citation>
    <scope>NUCLEOTIDE SEQUENCE [LARGE SCALE GENOMIC DNA]</scope>
    <source>
        <strain evidence="13">BE_D</strain>
    </source>
</reference>
<dbReference type="Gene3D" id="3.90.550.10">
    <property type="entry name" value="Spore Coat Polysaccharide Biosynthesis Protein SpsA, Chain A"/>
    <property type="match status" value="1"/>
</dbReference>
<sequence length="408" mass="44500">MNSAFLAAGQSTRLKPITHRTPKPFLQFIGKPFLTHLIEQHQEAGVDPRYIVISPSFKDFFKNYFLNFDLLTQDKPLGTADAARIALQASEKPLLVQYGDNLVLSSAVRRLLEAHRGQVATVGVLRVTDPTKYGVVEISKEGNLVKVTEKPYNPIHNLVLGGVYIFEPDFNQYLENVSLSPRGELELTDALNSAAVKSDINVVILNDNEWYDLTYPWDILRINNVLMQDLQAKAEGEIQSSVHINGAVSLGAGSVIKSGSYIEGPVWVGRDVTIGPNAYLRPFTSIADNSKIGNACEVKNSVIYTGVHISHLSYVGDSVIAENTNLGAGTITANLRFDEKPINVHVADKSINTGLVKLGCFIGPDVKTGVNVTINPGVKIGAGARIYPGCVVTRDVLDNEFYMCNSNS</sequence>
<comment type="similarity">
    <text evidence="3">In the C-terminal section; belongs to the transferase hexapeptide repeat family.</text>
</comment>
<dbReference type="EMBL" id="NEXF01000112">
    <property type="protein sequence ID" value="PSO08267.1"/>
    <property type="molecule type" value="Genomic_DNA"/>
</dbReference>
<dbReference type="Pfam" id="PF00132">
    <property type="entry name" value="Hexapep"/>
    <property type="match status" value="1"/>
</dbReference>
<evidence type="ECO:0000256" key="6">
    <source>
        <dbReference type="ARBA" id="ARBA00022695"/>
    </source>
</evidence>
<dbReference type="SUPFAM" id="SSF51161">
    <property type="entry name" value="Trimeric LpxA-like enzymes"/>
    <property type="match status" value="1"/>
</dbReference>
<protein>
    <submittedName>
        <fullName evidence="13">Uncharacterized protein</fullName>
    </submittedName>
</protein>
<comment type="pathway">
    <text evidence="1">Nucleotide-sugar biosynthesis; UDP-N-acetyl-alpha-D-glucosamine biosynthesis; N-acetyl-alpha-D-glucosamine 1-phosphate from alpha-D-glucosamine 6-phosphate (route II): step 2/2.</text>
</comment>
<accession>A0A2R6CBI6</accession>
<evidence type="ECO:0000256" key="7">
    <source>
        <dbReference type="ARBA" id="ARBA00023268"/>
    </source>
</evidence>
<dbReference type="PANTHER" id="PTHR43584:SF8">
    <property type="entry name" value="N-ACETYLMURAMATE ALPHA-1-PHOSPHATE URIDYLYLTRANSFERASE"/>
    <property type="match status" value="1"/>
</dbReference>
<comment type="similarity">
    <text evidence="4">In the N-terminal section; belongs to the N-acetylglucosamine-1-phosphate uridyltransferase family.</text>
</comment>
<evidence type="ECO:0000259" key="12">
    <source>
        <dbReference type="Pfam" id="PF25087"/>
    </source>
</evidence>
<comment type="pathway">
    <text evidence="2">Nucleotide-sugar biosynthesis; UDP-N-acetyl-alpha-D-glucosamine biosynthesis; UDP-N-acetyl-alpha-D-glucosamine from N-acetyl-alpha-D-glucosamine 1-phosphate: step 1/1.</text>
</comment>
<dbReference type="CDD" id="cd04181">
    <property type="entry name" value="NTP_transferase"/>
    <property type="match status" value="1"/>
</dbReference>
<dbReference type="InterPro" id="IPR056729">
    <property type="entry name" value="GMPPB_C"/>
</dbReference>
<name>A0A2R6CBI6_9ARCH</name>
<dbReference type="InterPro" id="IPR029044">
    <property type="entry name" value="Nucleotide-diphossugar_trans"/>
</dbReference>
<evidence type="ECO:0000256" key="8">
    <source>
        <dbReference type="ARBA" id="ARBA00023315"/>
    </source>
</evidence>
<evidence type="ECO:0000256" key="1">
    <source>
        <dbReference type="ARBA" id="ARBA00005166"/>
    </source>
</evidence>
<dbReference type="PANTHER" id="PTHR43584">
    <property type="entry name" value="NUCLEOTIDYL TRANSFERASE"/>
    <property type="match status" value="1"/>
</dbReference>
<dbReference type="UniPathway" id="UPA00113">
    <property type="reaction ID" value="UER00532"/>
</dbReference>
<dbReference type="InterPro" id="IPR050065">
    <property type="entry name" value="GlmU-like"/>
</dbReference>
<proteinExistence type="inferred from homology"/>
<dbReference type="CDD" id="cd05636">
    <property type="entry name" value="LbH_G1P_TT_C_like"/>
    <property type="match status" value="1"/>
</dbReference>
<evidence type="ECO:0000256" key="4">
    <source>
        <dbReference type="ARBA" id="ARBA00007947"/>
    </source>
</evidence>
<dbReference type="InterPro" id="IPR023915">
    <property type="entry name" value="Bifunctiontional_GlmU_arc-type"/>
</dbReference>
<dbReference type="AlphaFoldDB" id="A0A2R6CBI6"/>
<evidence type="ECO:0000256" key="5">
    <source>
        <dbReference type="ARBA" id="ARBA00022679"/>
    </source>
</evidence>
<keyword evidence="8" id="KW-0012">Acyltransferase</keyword>
<dbReference type="NCBIfam" id="TIGR03992">
    <property type="entry name" value="Arch_glmU"/>
    <property type="match status" value="1"/>
</dbReference>
<comment type="catalytic activity">
    <reaction evidence="10">
        <text>N-acetyl-alpha-D-glucosamine 1-phosphate + UTP + H(+) = UDP-N-acetyl-alpha-D-glucosamine + diphosphate</text>
        <dbReference type="Rhea" id="RHEA:13509"/>
        <dbReference type="ChEBI" id="CHEBI:15378"/>
        <dbReference type="ChEBI" id="CHEBI:33019"/>
        <dbReference type="ChEBI" id="CHEBI:46398"/>
        <dbReference type="ChEBI" id="CHEBI:57705"/>
        <dbReference type="ChEBI" id="CHEBI:57776"/>
        <dbReference type="EC" id="2.7.7.23"/>
    </reaction>
</comment>
<dbReference type="InterPro" id="IPR005835">
    <property type="entry name" value="NTP_transferase_dom"/>
</dbReference>
<dbReference type="InterPro" id="IPR001451">
    <property type="entry name" value="Hexapep"/>
</dbReference>
<keyword evidence="5" id="KW-0808">Transferase</keyword>
<evidence type="ECO:0000256" key="3">
    <source>
        <dbReference type="ARBA" id="ARBA00007707"/>
    </source>
</evidence>
<dbReference type="GO" id="GO:0003977">
    <property type="term" value="F:UDP-N-acetylglucosamine diphosphorylase activity"/>
    <property type="evidence" value="ECO:0007669"/>
    <property type="project" value="UniProtKB-EC"/>
</dbReference>
<dbReference type="GO" id="GO:0006048">
    <property type="term" value="P:UDP-N-acetylglucosamine biosynthetic process"/>
    <property type="evidence" value="ECO:0007669"/>
    <property type="project" value="UniProtKB-UniPathway"/>
</dbReference>
<dbReference type="Gene3D" id="2.160.10.10">
    <property type="entry name" value="Hexapeptide repeat proteins"/>
    <property type="match status" value="1"/>
</dbReference>
<comment type="catalytic activity">
    <reaction evidence="9">
        <text>alpha-D-glucosamine 1-phosphate + acetyl-CoA = N-acetyl-alpha-D-glucosamine 1-phosphate + CoA + H(+)</text>
        <dbReference type="Rhea" id="RHEA:13725"/>
        <dbReference type="ChEBI" id="CHEBI:15378"/>
        <dbReference type="ChEBI" id="CHEBI:57287"/>
        <dbReference type="ChEBI" id="CHEBI:57288"/>
        <dbReference type="ChEBI" id="CHEBI:57776"/>
        <dbReference type="ChEBI" id="CHEBI:58516"/>
        <dbReference type="EC" id="2.3.1.157"/>
    </reaction>
</comment>
<dbReference type="InterPro" id="IPR011004">
    <property type="entry name" value="Trimer_LpxA-like_sf"/>
</dbReference>
<evidence type="ECO:0000256" key="10">
    <source>
        <dbReference type="ARBA" id="ARBA00048493"/>
    </source>
</evidence>
<feature type="domain" description="Mannose-1-phosphate guanyltransferase C-terminal" evidence="12">
    <location>
        <begin position="262"/>
        <end position="333"/>
    </location>
</feature>
<evidence type="ECO:0000256" key="9">
    <source>
        <dbReference type="ARBA" id="ARBA00048247"/>
    </source>
</evidence>
<keyword evidence="6" id="KW-0548">Nucleotidyltransferase</keyword>
<evidence type="ECO:0000313" key="14">
    <source>
        <dbReference type="Proteomes" id="UP000242015"/>
    </source>
</evidence>
<organism evidence="13 14">
    <name type="scientific">Candidatus Marsarchaeota G2 archaeon BE_D</name>
    <dbReference type="NCBI Taxonomy" id="1978158"/>
    <lineage>
        <taxon>Archaea</taxon>
        <taxon>Candidatus Marsarchaeota</taxon>
        <taxon>Candidatus Marsarchaeota group 2</taxon>
    </lineage>
</organism>
<comment type="caution">
    <text evidence="13">The sequence shown here is derived from an EMBL/GenBank/DDBJ whole genome shotgun (WGS) entry which is preliminary data.</text>
</comment>